<dbReference type="GO" id="GO:0016887">
    <property type="term" value="F:ATP hydrolysis activity"/>
    <property type="evidence" value="ECO:0007669"/>
    <property type="project" value="InterPro"/>
</dbReference>
<reference evidence="7" key="1">
    <citation type="submission" date="2016-12" db="EMBL/GenBank/DDBJ databases">
        <title>Comparative genomics of four Isosphaeraceae planctomycetes: a common pool of plasmids and glycoside hydrolase genes.</title>
        <authorList>
            <person name="Ivanova A."/>
        </authorList>
    </citation>
    <scope>NUCLEOTIDE SEQUENCE [LARGE SCALE GENOMIC DNA]</scope>
    <source>
        <strain evidence="7">PX4</strain>
    </source>
</reference>
<evidence type="ECO:0000256" key="3">
    <source>
        <dbReference type="PROSITE-ProRule" id="PRU00339"/>
    </source>
</evidence>
<evidence type="ECO:0000313" key="6">
    <source>
        <dbReference type="EMBL" id="APW63861.1"/>
    </source>
</evidence>
<proteinExistence type="predicted"/>
<dbReference type="Pfam" id="PF00004">
    <property type="entry name" value="AAA"/>
    <property type="match status" value="1"/>
</dbReference>
<name>A0A1U7CY68_9BACT</name>
<feature type="region of interest" description="Disordered" evidence="4">
    <location>
        <begin position="242"/>
        <end position="266"/>
    </location>
</feature>
<dbReference type="CDD" id="cd19481">
    <property type="entry name" value="RecA-like_protease"/>
    <property type="match status" value="1"/>
</dbReference>
<dbReference type="Pfam" id="PF13414">
    <property type="entry name" value="TPR_11"/>
    <property type="match status" value="1"/>
</dbReference>
<dbReference type="SUPFAM" id="SSF52540">
    <property type="entry name" value="P-loop containing nucleoside triphosphate hydrolases"/>
    <property type="match status" value="1"/>
</dbReference>
<keyword evidence="1" id="KW-0677">Repeat</keyword>
<dbReference type="KEGG" id="pbor:BSF38_05442"/>
<evidence type="ECO:0000259" key="5">
    <source>
        <dbReference type="SMART" id="SM00382"/>
    </source>
</evidence>
<keyword evidence="6" id="KW-0645">Protease</keyword>
<dbReference type="RefSeq" id="WP_083713594.1">
    <property type="nucleotide sequence ID" value="NZ_CP019082.1"/>
</dbReference>
<dbReference type="Pfam" id="PF13432">
    <property type="entry name" value="TPR_16"/>
    <property type="match status" value="1"/>
</dbReference>
<dbReference type="InterPro" id="IPR003959">
    <property type="entry name" value="ATPase_AAA_core"/>
</dbReference>
<feature type="compositionally biased region" description="Acidic residues" evidence="4">
    <location>
        <begin position="13"/>
        <end position="22"/>
    </location>
</feature>
<dbReference type="InterPro" id="IPR019734">
    <property type="entry name" value="TPR_rpt"/>
</dbReference>
<dbReference type="Gene3D" id="3.40.50.300">
    <property type="entry name" value="P-loop containing nucleotide triphosphate hydrolases"/>
    <property type="match status" value="1"/>
</dbReference>
<dbReference type="InterPro" id="IPR011990">
    <property type="entry name" value="TPR-like_helical_dom_sf"/>
</dbReference>
<feature type="region of interest" description="Disordered" evidence="4">
    <location>
        <begin position="1"/>
        <end position="27"/>
    </location>
</feature>
<dbReference type="STRING" id="1387353.BSF38_05442"/>
<dbReference type="EC" id="3.4.24.-" evidence="6"/>
<dbReference type="GO" id="GO:0005524">
    <property type="term" value="F:ATP binding"/>
    <property type="evidence" value="ECO:0007669"/>
    <property type="project" value="InterPro"/>
</dbReference>
<sequence>MMDQLAESAAGVDDNDQPEPGDADGFIERGVARLDGREPGLAVEDFDAAVRLDPADSKAYFNRGRARLALGDYALAIRDFDEALRLAPENAYALSFRAAARHHQGDDSGAFADYDRAIALSPGAASLYCGRGALLHSLEDYRAAVADYTRAIALEPNAAEAYRSRGLARYADDDWTAAIADFSEAIRLRPEDARIYLHRAYARQAAEDDEGTLADYGEALRLDPKLADAYRGRAGILEALGRDEEADADHEKAERLDDEKPSGEDAMTERTAQIDVLIRSHFEPTPSGDLTITERVFPHRVRADLQRAVDRAFGGETTVSFFCGVRKRYNHEGIGFNDLLIKDRNEPAVLVPPMYEEVDVGGDEPVRCLKNGLWLLEADGVRFAVFLEQHSHFGRMERLRIQVATTNDPPGFQVAQGFFRRLEEAVQCAESYRGKILSLEADEHYTGRSSGVRVHKLAHVERDQVILPARTLDLLERNVIRFVGLRPRLNGLGLATKKGLLFYGPPGTGKTHTIHYLAAALPGHTTLLITAEQVGLLDEYMTLARLLQPSVVVIEDVDLIARDRTTMDSPCEEVLLNKLLNEMDGLRPDAEILFVLTTNRPEALESALASRPGRVDQVIEFPLPDEAGRAKLVRLYARGMEVPEDVLRASVKRTEGVSASFIKELMRRSAQFHLERDGSGSLALEDVESALDELLFSGGTLNRKLLGGFLGEPGASCSPGA</sequence>
<dbReference type="GO" id="GO:0009279">
    <property type="term" value="C:cell outer membrane"/>
    <property type="evidence" value="ECO:0007669"/>
    <property type="project" value="TreeGrafter"/>
</dbReference>
<dbReference type="PANTHER" id="PTHR44858">
    <property type="entry name" value="TETRATRICOPEPTIDE REPEAT PROTEIN 6"/>
    <property type="match status" value="1"/>
</dbReference>
<protein>
    <submittedName>
        <fullName evidence="6">ATP-dependent zinc metalloprotease FtsH 3</fullName>
        <ecNumber evidence="6">3.4.24.-</ecNumber>
    </submittedName>
</protein>
<feature type="compositionally biased region" description="Basic and acidic residues" evidence="4">
    <location>
        <begin position="249"/>
        <end position="263"/>
    </location>
</feature>
<keyword evidence="2 3" id="KW-0802">TPR repeat</keyword>
<evidence type="ECO:0000256" key="4">
    <source>
        <dbReference type="SAM" id="MobiDB-lite"/>
    </source>
</evidence>
<accession>A0A1U7CY68</accession>
<dbReference type="EMBL" id="CP019082">
    <property type="protein sequence ID" value="APW63861.1"/>
    <property type="molecule type" value="Genomic_DNA"/>
</dbReference>
<keyword evidence="6" id="KW-0482">Metalloprotease</keyword>
<evidence type="ECO:0000256" key="1">
    <source>
        <dbReference type="ARBA" id="ARBA00022737"/>
    </source>
</evidence>
<dbReference type="InterPro" id="IPR027417">
    <property type="entry name" value="P-loop_NTPase"/>
</dbReference>
<dbReference type="OrthoDB" id="9806903at2"/>
<dbReference type="GO" id="GO:0008237">
    <property type="term" value="F:metallopeptidase activity"/>
    <property type="evidence" value="ECO:0007669"/>
    <property type="project" value="UniProtKB-KW"/>
</dbReference>
<dbReference type="Gene3D" id="1.25.40.10">
    <property type="entry name" value="Tetratricopeptide repeat domain"/>
    <property type="match status" value="3"/>
</dbReference>
<dbReference type="InterPro" id="IPR003593">
    <property type="entry name" value="AAA+_ATPase"/>
</dbReference>
<dbReference type="GO" id="GO:0046813">
    <property type="term" value="P:receptor-mediated virion attachment to host cell"/>
    <property type="evidence" value="ECO:0007669"/>
    <property type="project" value="TreeGrafter"/>
</dbReference>
<evidence type="ECO:0000256" key="2">
    <source>
        <dbReference type="ARBA" id="ARBA00022803"/>
    </source>
</evidence>
<feature type="repeat" description="TPR" evidence="3">
    <location>
        <begin position="57"/>
        <end position="90"/>
    </location>
</feature>
<dbReference type="PROSITE" id="PS50293">
    <property type="entry name" value="TPR_REGION"/>
    <property type="match status" value="1"/>
</dbReference>
<dbReference type="SMART" id="SM00028">
    <property type="entry name" value="TPR"/>
    <property type="match status" value="7"/>
</dbReference>
<feature type="repeat" description="TPR" evidence="3">
    <location>
        <begin position="125"/>
        <end position="158"/>
    </location>
</feature>
<dbReference type="GO" id="GO:0006508">
    <property type="term" value="P:proteolysis"/>
    <property type="evidence" value="ECO:0007669"/>
    <property type="project" value="UniProtKB-KW"/>
</dbReference>
<dbReference type="Gene3D" id="1.10.8.60">
    <property type="match status" value="1"/>
</dbReference>
<dbReference type="AlphaFoldDB" id="A0A1U7CY68"/>
<dbReference type="InterPro" id="IPR050498">
    <property type="entry name" value="Ycf3"/>
</dbReference>
<keyword evidence="6" id="KW-0378">Hydrolase</keyword>
<dbReference type="PROSITE" id="PS50005">
    <property type="entry name" value="TPR"/>
    <property type="match status" value="3"/>
</dbReference>
<organism evidence="6 7">
    <name type="scientific">Paludisphaera borealis</name>
    <dbReference type="NCBI Taxonomy" id="1387353"/>
    <lineage>
        <taxon>Bacteria</taxon>
        <taxon>Pseudomonadati</taxon>
        <taxon>Planctomycetota</taxon>
        <taxon>Planctomycetia</taxon>
        <taxon>Isosphaerales</taxon>
        <taxon>Isosphaeraceae</taxon>
        <taxon>Paludisphaera</taxon>
    </lineage>
</organism>
<evidence type="ECO:0000313" key="7">
    <source>
        <dbReference type="Proteomes" id="UP000186309"/>
    </source>
</evidence>
<feature type="domain" description="AAA+ ATPase" evidence="5">
    <location>
        <begin position="496"/>
        <end position="625"/>
    </location>
</feature>
<dbReference type="Proteomes" id="UP000186309">
    <property type="component" value="Chromosome"/>
</dbReference>
<gene>
    <name evidence="6" type="primary">ftsH3_2</name>
    <name evidence="6" type="ORF">BSF38_05442</name>
</gene>
<dbReference type="PANTHER" id="PTHR44858:SF1">
    <property type="entry name" value="UDP-N-ACETYLGLUCOSAMINE--PEPTIDE N-ACETYLGLUCOSAMINYLTRANSFERASE SPINDLY-RELATED"/>
    <property type="match status" value="1"/>
</dbReference>
<dbReference type="SUPFAM" id="SSF48452">
    <property type="entry name" value="TPR-like"/>
    <property type="match status" value="1"/>
</dbReference>
<keyword evidence="7" id="KW-1185">Reference proteome</keyword>
<feature type="repeat" description="TPR" evidence="3">
    <location>
        <begin position="159"/>
        <end position="192"/>
    </location>
</feature>
<dbReference type="SMART" id="SM00382">
    <property type="entry name" value="AAA"/>
    <property type="match status" value="1"/>
</dbReference>